<feature type="compositionally biased region" description="Basic residues" evidence="2">
    <location>
        <begin position="1"/>
        <end position="14"/>
    </location>
</feature>
<feature type="region of interest" description="Disordered" evidence="2">
    <location>
        <begin position="1"/>
        <end position="88"/>
    </location>
</feature>
<name>A0A9Q3WIQ0_9RHOB</name>
<gene>
    <name evidence="4" type="ORF">KBY27_04660</name>
</gene>
<comment type="caution">
    <text evidence="4">The sequence shown here is derived from an EMBL/GenBank/DDBJ whole genome shotgun (WGS) entry which is preliminary data.</text>
</comment>
<feature type="compositionally biased region" description="Low complexity" evidence="2">
    <location>
        <begin position="58"/>
        <end position="76"/>
    </location>
</feature>
<feature type="transmembrane region" description="Helical" evidence="3">
    <location>
        <begin position="214"/>
        <end position="234"/>
    </location>
</feature>
<keyword evidence="3" id="KW-1133">Transmembrane helix</keyword>
<keyword evidence="3" id="KW-0472">Membrane</keyword>
<dbReference type="Proteomes" id="UP000813672">
    <property type="component" value="Unassembled WGS sequence"/>
</dbReference>
<organism evidence="4 5">
    <name type="scientific">Ruegeria pomeroyi</name>
    <dbReference type="NCBI Taxonomy" id="89184"/>
    <lineage>
        <taxon>Bacteria</taxon>
        <taxon>Pseudomonadati</taxon>
        <taxon>Pseudomonadota</taxon>
        <taxon>Alphaproteobacteria</taxon>
        <taxon>Rhodobacterales</taxon>
        <taxon>Roseobacteraceae</taxon>
        <taxon>Ruegeria</taxon>
    </lineage>
</organism>
<evidence type="ECO:0000256" key="1">
    <source>
        <dbReference type="SAM" id="Coils"/>
    </source>
</evidence>
<evidence type="ECO:0000256" key="3">
    <source>
        <dbReference type="SAM" id="Phobius"/>
    </source>
</evidence>
<dbReference type="AlphaFoldDB" id="A0A9Q3WIQ0"/>
<feature type="transmembrane region" description="Helical" evidence="3">
    <location>
        <begin position="545"/>
        <end position="565"/>
    </location>
</feature>
<dbReference type="EMBL" id="JAGQAF010000002">
    <property type="protein sequence ID" value="MCE8536741.1"/>
    <property type="molecule type" value="Genomic_DNA"/>
</dbReference>
<dbReference type="GO" id="GO:0005886">
    <property type="term" value="C:plasma membrane"/>
    <property type="evidence" value="ECO:0007669"/>
    <property type="project" value="TreeGrafter"/>
</dbReference>
<protein>
    <submittedName>
        <fullName evidence="4">Capsule biosynthesis protein</fullName>
    </submittedName>
</protein>
<dbReference type="RefSeq" id="WP_234218586.1">
    <property type="nucleotide sequence ID" value="NZ_JAGQAF010000002.1"/>
</dbReference>
<dbReference type="PANTHER" id="PTHR32309:SF13">
    <property type="entry name" value="FERRIC ENTEROBACTIN TRANSPORT PROTEIN FEPE"/>
    <property type="match status" value="1"/>
</dbReference>
<feature type="coiled-coil region" evidence="1">
    <location>
        <begin position="378"/>
        <end position="470"/>
    </location>
</feature>
<evidence type="ECO:0000313" key="4">
    <source>
        <dbReference type="EMBL" id="MCE8536741.1"/>
    </source>
</evidence>
<dbReference type="PANTHER" id="PTHR32309">
    <property type="entry name" value="TYROSINE-PROTEIN KINASE"/>
    <property type="match status" value="1"/>
</dbReference>
<dbReference type="GO" id="GO:0004713">
    <property type="term" value="F:protein tyrosine kinase activity"/>
    <property type="evidence" value="ECO:0007669"/>
    <property type="project" value="TreeGrafter"/>
</dbReference>
<keyword evidence="1" id="KW-0175">Coiled coil</keyword>
<reference evidence="4" key="1">
    <citation type="journal article" date="2021" name="Environ. Microbiol.">
        <title>Cryptic niche differentiation of novel sediment ecotypes of Rugeria pomeroyi correlates with nitrate respiration.</title>
        <authorList>
            <person name="Lin X."/>
            <person name="McNichol J."/>
            <person name="Chu X."/>
            <person name="Qian Y."/>
            <person name="Luo H."/>
        </authorList>
    </citation>
    <scope>NUCLEOTIDE SEQUENCE</scope>
    <source>
        <strain evidence="4">SZCCDBB064</strain>
    </source>
</reference>
<dbReference type="InterPro" id="IPR050445">
    <property type="entry name" value="Bact_polysacc_biosynth/exp"/>
</dbReference>
<proteinExistence type="predicted"/>
<sequence>MTTKPKAKKFRIRRTGAPTGTEGSASVSPRPQPVANVSPLRPQAATARPEAAPQPGNTPARPQRPAPETAPAAPAAMEGQVSSAAETGAEAEIDAIKREGLTGRQLRMARRLAQKHNLPVTSDYDAVRQLRARGIDPLERGNMLDLVVQRGGDTAEVANVEDAGAQPKVQLPQTVQPRQMLPSTELSPTQRREMEIGRIQQDIMRRRRRKMMQLLTRLAFFVFLPTLIAGYYFYVVATPMYASKSEFVILQADGSLGGVGGFFAGTQFATSQDSISVQSFLESKEAMLLLDRDQSFKAHFQREEIDPIQRLSPDATNEEAYKVYSRIVTIGYDPTEGVIRMEVAAPDPQVATDFSNSLLSYAESRVNNLSGQKREDQMREARKSFEDAQKERRKAQEALVELQQQGALLDPESVIASLRGRIDQVEVQLQEKELQLAALLDNARPSKAKVDGARADIARLNDVLDDLNARMLDTSSGENSLARLSVRIQMAQADLASRDMMLQGALQQMETTRMEANRQVRYLTVSVNPVPSDEPSYPRSFENTILAFLLFAGIYLMISLTASILREQVSS</sequence>
<evidence type="ECO:0000313" key="5">
    <source>
        <dbReference type="Proteomes" id="UP000813672"/>
    </source>
</evidence>
<evidence type="ECO:0000256" key="2">
    <source>
        <dbReference type="SAM" id="MobiDB-lite"/>
    </source>
</evidence>
<accession>A0A9Q3WIQ0</accession>
<keyword evidence="3" id="KW-0812">Transmembrane</keyword>